<dbReference type="InterPro" id="IPR005467">
    <property type="entry name" value="His_kinase_dom"/>
</dbReference>
<dbReference type="InterPro" id="IPR003594">
    <property type="entry name" value="HATPase_dom"/>
</dbReference>
<evidence type="ECO:0000256" key="7">
    <source>
        <dbReference type="ARBA" id="ARBA00023012"/>
    </source>
</evidence>
<evidence type="ECO:0000259" key="9">
    <source>
        <dbReference type="PROSITE" id="PS50109"/>
    </source>
</evidence>
<reference evidence="10 11" key="1">
    <citation type="submission" date="2021-07" db="EMBL/GenBank/DDBJ databases">
        <title>Isolation and characterization of bacteria from a gold mining with a capacity of golden bioaccumulation.</title>
        <authorList>
            <person name="Yang X.J."/>
        </authorList>
    </citation>
    <scope>NUCLEOTIDE SEQUENCE [LARGE SCALE GENOMIC DNA]</scope>
    <source>
        <strain evidence="10 11">Au29</strain>
    </source>
</reference>
<keyword evidence="8" id="KW-1133">Transmembrane helix</keyword>
<dbReference type="Proteomes" id="UP000824334">
    <property type="component" value="Chromosome"/>
</dbReference>
<evidence type="ECO:0000256" key="5">
    <source>
        <dbReference type="ARBA" id="ARBA00022777"/>
    </source>
</evidence>
<sequence length="761" mass="80682">MRRLPSVGSAGRGFVGRALIEWALVGALTSALVVWLSLAAATARPDNMIYDAWMRMRAGPTSEQIVIVAIDNRSLEALGRWPWPRQVHADLIDRLAQAQASAVGYDVLFVEPSDQGDADLARAIGAAGNVYLPMLVDPVGENGAPWQATEPIPELRDAAAGLGHVNLVVDDDGVVRRMPLYLSAGQSSWPHLAAQLARTVNPRIGGDVPPRTQPSDLLTGKGAVLVNYRGPPGQFRTASFVDLLRGETPAAFLTGKLVLVGMTADGQGDRYATPTTGEGQLTPGVEIQASLVDTLLRHDAITPTAPLWGALLSLIPLWLLMGALLLLRPLWSLIAGAGLALMVLAISAAAFWFGVWFPPLAAMTGLALAYPLWSWRRLAAASAYMQIEVEAFARSGPAPRVVNALAGGDVVARQVETLRTAVSDLRDLERFISDALHSLPDATLVVGEAGAVVMANAQAQALFGRDDLVGAPLTILLKAIGGLGSEGLGAEESAEPLEIATPAGRRVFVSAAPLVDANGAAQGRIVRLADMTEFRLAERQREQALQLLSHDMRAPQVSILTLLDGPHDRTDPAFERRIADNARLTLTLAEGYVQLARAESQVLGDAVFDLSQALLDAADTLWPQASQKGVRIEAEADDDGLEPLVRGDQGLITRVLMNLIDNAIKFSPVDSIVECAVTAGERAGTPVWVCTVRDHGEGMATDAQTRLFEPFSKGETDRPGAGLGLAFARAVVERHGGDIGCESAPGAGAVFTLRLPQSLET</sequence>
<evidence type="ECO:0000313" key="10">
    <source>
        <dbReference type="EMBL" id="QYC09588.1"/>
    </source>
</evidence>
<evidence type="ECO:0000256" key="3">
    <source>
        <dbReference type="ARBA" id="ARBA00022679"/>
    </source>
</evidence>
<keyword evidence="11" id="KW-1185">Reference proteome</keyword>
<dbReference type="PIRSF" id="PIRSF037347">
    <property type="entry name" value="STHK_CHASE2_PAS_prd"/>
    <property type="match status" value="1"/>
</dbReference>
<feature type="transmembrane region" description="Helical" evidence="8">
    <location>
        <begin position="307"/>
        <end position="326"/>
    </location>
</feature>
<feature type="domain" description="Histidine kinase" evidence="9">
    <location>
        <begin position="547"/>
        <end position="759"/>
    </location>
</feature>
<keyword evidence="6" id="KW-0067">ATP-binding</keyword>
<dbReference type="SMART" id="SM01080">
    <property type="entry name" value="CHASE2"/>
    <property type="match status" value="1"/>
</dbReference>
<evidence type="ECO:0000256" key="6">
    <source>
        <dbReference type="ARBA" id="ARBA00022840"/>
    </source>
</evidence>
<accession>A0ABX8TG37</accession>
<keyword evidence="5" id="KW-0418">Kinase</keyword>
<dbReference type="RefSeq" id="WP_219355148.1">
    <property type="nucleotide sequence ID" value="NZ_CP080034.1"/>
</dbReference>
<feature type="transmembrane region" description="Helical" evidence="8">
    <location>
        <begin position="333"/>
        <end position="353"/>
    </location>
</feature>
<evidence type="ECO:0000256" key="2">
    <source>
        <dbReference type="ARBA" id="ARBA00012438"/>
    </source>
</evidence>
<dbReference type="PANTHER" id="PTHR42878:SF7">
    <property type="entry name" value="SENSOR HISTIDINE KINASE GLRK"/>
    <property type="match status" value="1"/>
</dbReference>
<proteinExistence type="predicted"/>
<evidence type="ECO:0000256" key="8">
    <source>
        <dbReference type="SAM" id="Phobius"/>
    </source>
</evidence>
<dbReference type="SMART" id="SM00387">
    <property type="entry name" value="HATPase_c"/>
    <property type="match status" value="1"/>
</dbReference>
<dbReference type="CDD" id="cd00075">
    <property type="entry name" value="HATPase"/>
    <property type="match status" value="1"/>
</dbReference>
<keyword evidence="3" id="KW-0808">Transferase</keyword>
<dbReference type="Pfam" id="PF02518">
    <property type="entry name" value="HATPase_c"/>
    <property type="match status" value="1"/>
</dbReference>
<gene>
    <name evidence="10" type="ORF">KWG56_13440</name>
</gene>
<dbReference type="PROSITE" id="PS50109">
    <property type="entry name" value="HIS_KIN"/>
    <property type="match status" value="1"/>
</dbReference>
<dbReference type="InterPro" id="IPR017181">
    <property type="entry name" value="Sig_transdc_His_kin_CHASE2"/>
</dbReference>
<dbReference type="GeneID" id="94376284"/>
<organism evidence="10 11">
    <name type="scientific">Brevundimonas nasdae</name>
    <dbReference type="NCBI Taxonomy" id="172043"/>
    <lineage>
        <taxon>Bacteria</taxon>
        <taxon>Pseudomonadati</taxon>
        <taxon>Pseudomonadota</taxon>
        <taxon>Alphaproteobacteria</taxon>
        <taxon>Caulobacterales</taxon>
        <taxon>Caulobacteraceae</taxon>
        <taxon>Brevundimonas</taxon>
    </lineage>
</organism>
<dbReference type="InterPro" id="IPR007890">
    <property type="entry name" value="CHASE2"/>
</dbReference>
<protein>
    <recommendedName>
        <fullName evidence="2">histidine kinase</fullName>
        <ecNumber evidence="2">2.7.13.3</ecNumber>
    </recommendedName>
</protein>
<comment type="catalytic activity">
    <reaction evidence="1">
        <text>ATP + protein L-histidine = ADP + protein N-phospho-L-histidine.</text>
        <dbReference type="EC" id="2.7.13.3"/>
    </reaction>
</comment>
<evidence type="ECO:0000313" key="11">
    <source>
        <dbReference type="Proteomes" id="UP000824334"/>
    </source>
</evidence>
<name>A0ABX8TG37_9CAUL</name>
<keyword evidence="8" id="KW-0812">Transmembrane</keyword>
<evidence type="ECO:0000256" key="1">
    <source>
        <dbReference type="ARBA" id="ARBA00000085"/>
    </source>
</evidence>
<dbReference type="PANTHER" id="PTHR42878">
    <property type="entry name" value="TWO-COMPONENT HISTIDINE KINASE"/>
    <property type="match status" value="1"/>
</dbReference>
<keyword evidence="7" id="KW-0902">Two-component regulatory system</keyword>
<dbReference type="EC" id="2.7.13.3" evidence="2"/>
<dbReference type="Pfam" id="PF05226">
    <property type="entry name" value="CHASE2"/>
    <property type="match status" value="1"/>
</dbReference>
<dbReference type="EMBL" id="CP080034">
    <property type="protein sequence ID" value="QYC09588.1"/>
    <property type="molecule type" value="Genomic_DNA"/>
</dbReference>
<dbReference type="InterPro" id="IPR050351">
    <property type="entry name" value="BphY/WalK/GraS-like"/>
</dbReference>
<evidence type="ECO:0000256" key="4">
    <source>
        <dbReference type="ARBA" id="ARBA00022741"/>
    </source>
</evidence>
<keyword evidence="4" id="KW-0547">Nucleotide-binding</keyword>
<keyword evidence="8" id="KW-0472">Membrane</keyword>